<evidence type="ECO:0000313" key="3">
    <source>
        <dbReference type="EMBL" id="MQY41728.1"/>
    </source>
</evidence>
<dbReference type="Pfam" id="PF13410">
    <property type="entry name" value="GST_C_2"/>
    <property type="match status" value="1"/>
</dbReference>
<evidence type="ECO:0000313" key="4">
    <source>
        <dbReference type="Proteomes" id="UP000436694"/>
    </source>
</evidence>
<dbReference type="SFLD" id="SFLDG01150">
    <property type="entry name" value="Main.1:_Beta-like"/>
    <property type="match status" value="1"/>
</dbReference>
<dbReference type="InterPro" id="IPR036249">
    <property type="entry name" value="Thioredoxin-like_sf"/>
</dbReference>
<dbReference type="PANTHER" id="PTHR44051:SF8">
    <property type="entry name" value="GLUTATHIONE S-TRANSFERASE GSTA"/>
    <property type="match status" value="1"/>
</dbReference>
<keyword evidence="3" id="KW-0808">Transferase</keyword>
<keyword evidence="4" id="KW-1185">Reference proteome</keyword>
<dbReference type="SUPFAM" id="SSF47616">
    <property type="entry name" value="GST C-terminal domain-like"/>
    <property type="match status" value="1"/>
</dbReference>
<accession>A0A844ARH2</accession>
<dbReference type="Gene3D" id="3.40.30.10">
    <property type="entry name" value="Glutaredoxin"/>
    <property type="match status" value="1"/>
</dbReference>
<dbReference type="CDD" id="cd03188">
    <property type="entry name" value="GST_C_Beta"/>
    <property type="match status" value="1"/>
</dbReference>
<dbReference type="PROSITE" id="PS50404">
    <property type="entry name" value="GST_NTER"/>
    <property type="match status" value="1"/>
</dbReference>
<dbReference type="PANTHER" id="PTHR44051">
    <property type="entry name" value="GLUTATHIONE S-TRANSFERASE-RELATED"/>
    <property type="match status" value="1"/>
</dbReference>
<dbReference type="SFLD" id="SFLDG00358">
    <property type="entry name" value="Main_(cytGST)"/>
    <property type="match status" value="1"/>
</dbReference>
<dbReference type="GO" id="GO:0016740">
    <property type="term" value="F:transferase activity"/>
    <property type="evidence" value="ECO:0007669"/>
    <property type="project" value="UniProtKB-KW"/>
</dbReference>
<dbReference type="PROSITE" id="PS50405">
    <property type="entry name" value="GST_CTER"/>
    <property type="match status" value="1"/>
</dbReference>
<dbReference type="EMBL" id="WIXK01000002">
    <property type="protein sequence ID" value="MQY41728.1"/>
    <property type="molecule type" value="Genomic_DNA"/>
</dbReference>
<dbReference type="Gene3D" id="1.20.1050.10">
    <property type="match status" value="1"/>
</dbReference>
<dbReference type="InterPro" id="IPR036282">
    <property type="entry name" value="Glutathione-S-Trfase_C_sf"/>
</dbReference>
<evidence type="ECO:0000259" key="2">
    <source>
        <dbReference type="PROSITE" id="PS50405"/>
    </source>
</evidence>
<dbReference type="InterPro" id="IPR040079">
    <property type="entry name" value="Glutathione_S-Trfase"/>
</dbReference>
<organism evidence="3 4">
    <name type="scientific">Tritonibacter aquimaris</name>
    <dbReference type="NCBI Taxonomy" id="2663379"/>
    <lineage>
        <taxon>Bacteria</taxon>
        <taxon>Pseudomonadati</taxon>
        <taxon>Pseudomonadota</taxon>
        <taxon>Alphaproteobacteria</taxon>
        <taxon>Rhodobacterales</taxon>
        <taxon>Paracoccaceae</taxon>
        <taxon>Tritonibacter</taxon>
    </lineage>
</organism>
<feature type="domain" description="GST C-terminal" evidence="2">
    <location>
        <begin position="85"/>
        <end position="205"/>
    </location>
</feature>
<dbReference type="InterPro" id="IPR010987">
    <property type="entry name" value="Glutathione-S-Trfase_C-like"/>
</dbReference>
<dbReference type="InterPro" id="IPR004045">
    <property type="entry name" value="Glutathione_S-Trfase_N"/>
</dbReference>
<dbReference type="AlphaFoldDB" id="A0A844ARH2"/>
<dbReference type="SUPFAM" id="SSF52833">
    <property type="entry name" value="Thioredoxin-like"/>
    <property type="match status" value="1"/>
</dbReference>
<reference evidence="3 4" key="1">
    <citation type="submission" date="2019-10" db="EMBL/GenBank/DDBJ databases">
        <title>Epibacterium sp. nov., isolated from seawater.</title>
        <authorList>
            <person name="Zhang X."/>
            <person name="Li N."/>
        </authorList>
    </citation>
    <scope>NUCLEOTIDE SEQUENCE [LARGE SCALE GENOMIC DNA]</scope>
    <source>
        <strain evidence="3 4">SM1969</strain>
    </source>
</reference>
<dbReference type="RefSeq" id="WP_153545243.1">
    <property type="nucleotide sequence ID" value="NZ_WIXK01000002.1"/>
</dbReference>
<proteinExistence type="predicted"/>
<dbReference type="CDD" id="cd03057">
    <property type="entry name" value="GST_N_Beta"/>
    <property type="match status" value="1"/>
</dbReference>
<dbReference type="SFLD" id="SFLDS00019">
    <property type="entry name" value="Glutathione_Transferase_(cytos"/>
    <property type="match status" value="1"/>
</dbReference>
<comment type="caution">
    <text evidence="3">The sequence shown here is derived from an EMBL/GenBank/DDBJ whole genome shotgun (WGS) entry which is preliminary data.</text>
</comment>
<dbReference type="Proteomes" id="UP000436694">
    <property type="component" value="Unassembled WGS sequence"/>
</dbReference>
<feature type="domain" description="GST N-terminal" evidence="1">
    <location>
        <begin position="1"/>
        <end position="80"/>
    </location>
</feature>
<dbReference type="Pfam" id="PF02798">
    <property type="entry name" value="GST_N"/>
    <property type="match status" value="1"/>
</dbReference>
<sequence>MQLYYAPKTISVAVAIALHEAGLDFDAIKVDFASAEQTKAAYAKVNPKGRVPALVIGGEKILTETGALLEHVADLAPDAGLRPKGPIQAARMREVMFYLASTMHVNHAHKLRGHRWADLASSHQDMTAKVPETMAASCAYVCDDVLAGPYVLGDQFSLADIYLYVVCTWLDGDGVDLNQFPKIQTLMTTMEHRASVKSVMDADML</sequence>
<evidence type="ECO:0000259" key="1">
    <source>
        <dbReference type="PROSITE" id="PS50404"/>
    </source>
</evidence>
<name>A0A844ARH2_9RHOB</name>
<protein>
    <submittedName>
        <fullName evidence="3">Glutathione S-transferase</fullName>
    </submittedName>
</protein>
<gene>
    <name evidence="3" type="ORF">GG681_03690</name>
</gene>